<accession>A0A8J5XS55</accession>
<protein>
    <submittedName>
        <fullName evidence="1">Uncharacterized protein</fullName>
    </submittedName>
</protein>
<sequence>MPSPLPTTEPARTAATQRALRPLELVAALHTARPVRPREHAGDDPLLRALSLSPRAARGVEGARHAHANAAARAPHAVARDAAARDAVLQIAGRLERELRELDAAERVRAPLACPPDAPSTAAEHVEALDRLDRRIALWDAALRRLAERAFVTCAEQGQLLEAARDAYASHGRATRALAGRSLRRAEALDEQLAAGVRDVIYRTPHAQQRPSPAREIEPSLAQQRAALAFGRARLAAQAGDAVRAPAAGAPAAAAPPAELTAEDVLVSIGSGELELTFPQRVALVALALSPLTPGMRARALREAEHELRGADGGPAGVASGQHDSSLADLATDASRDLAHALNALSREQRETPIDLLFCGLAPDATRHVRSFFAEVATAEVGSQCELVSRAGRRASADAEDDAWPSPAEARALAPPAPRMEQHGTRGFAPVAIHISES</sequence>
<dbReference type="AlphaFoldDB" id="A0A8J5XS55"/>
<evidence type="ECO:0000313" key="1">
    <source>
        <dbReference type="EMBL" id="KAG8467417.1"/>
    </source>
</evidence>
<proteinExistence type="predicted"/>
<comment type="caution">
    <text evidence="1">The sequence shown here is derived from an EMBL/GenBank/DDBJ whole genome shotgun (WGS) entry which is preliminary data.</text>
</comment>
<reference evidence="1" key="1">
    <citation type="submission" date="2021-05" db="EMBL/GenBank/DDBJ databases">
        <title>The genome of the haptophyte Pavlova lutheri (Diacronema luteri, Pavlovales) - a model for lipid biosynthesis in eukaryotic algae.</title>
        <authorList>
            <person name="Hulatt C.J."/>
            <person name="Posewitz M.C."/>
        </authorList>
    </citation>
    <scope>NUCLEOTIDE SEQUENCE</scope>
    <source>
        <strain evidence="1">NIVA-4/92</strain>
    </source>
</reference>
<evidence type="ECO:0000313" key="2">
    <source>
        <dbReference type="Proteomes" id="UP000751190"/>
    </source>
</evidence>
<keyword evidence="2" id="KW-1185">Reference proteome</keyword>
<organism evidence="1 2">
    <name type="scientific">Diacronema lutheri</name>
    <name type="common">Unicellular marine alga</name>
    <name type="synonym">Monochrysis lutheri</name>
    <dbReference type="NCBI Taxonomy" id="2081491"/>
    <lineage>
        <taxon>Eukaryota</taxon>
        <taxon>Haptista</taxon>
        <taxon>Haptophyta</taxon>
        <taxon>Pavlovophyceae</taxon>
        <taxon>Pavlovales</taxon>
        <taxon>Pavlovaceae</taxon>
        <taxon>Diacronema</taxon>
    </lineage>
</organism>
<dbReference type="Proteomes" id="UP000751190">
    <property type="component" value="Unassembled WGS sequence"/>
</dbReference>
<dbReference type="EMBL" id="JAGTXO010000006">
    <property type="protein sequence ID" value="KAG8467417.1"/>
    <property type="molecule type" value="Genomic_DNA"/>
</dbReference>
<name>A0A8J5XS55_DIALT</name>
<gene>
    <name evidence="1" type="ORF">KFE25_000733</name>
</gene>